<organism evidence="1">
    <name type="scientific">marine metagenome</name>
    <dbReference type="NCBI Taxonomy" id="408172"/>
    <lineage>
        <taxon>unclassified sequences</taxon>
        <taxon>metagenomes</taxon>
        <taxon>ecological metagenomes</taxon>
    </lineage>
</organism>
<dbReference type="EMBL" id="UINC01067689">
    <property type="protein sequence ID" value="SVB99597.1"/>
    <property type="molecule type" value="Genomic_DNA"/>
</dbReference>
<evidence type="ECO:0000313" key="1">
    <source>
        <dbReference type="EMBL" id="SVB99597.1"/>
    </source>
</evidence>
<proteinExistence type="predicted"/>
<reference evidence="1" key="1">
    <citation type="submission" date="2018-05" db="EMBL/GenBank/DDBJ databases">
        <authorList>
            <person name="Lanie J.A."/>
            <person name="Ng W.-L."/>
            <person name="Kazmierczak K.M."/>
            <person name="Andrzejewski T.M."/>
            <person name="Davidsen T.M."/>
            <person name="Wayne K.J."/>
            <person name="Tettelin H."/>
            <person name="Glass J.I."/>
            <person name="Rusch D."/>
            <person name="Podicherti R."/>
            <person name="Tsui H.-C.T."/>
            <person name="Winkler M.E."/>
        </authorList>
    </citation>
    <scope>NUCLEOTIDE SEQUENCE</scope>
</reference>
<dbReference type="AlphaFoldDB" id="A0A382IK48"/>
<protein>
    <submittedName>
        <fullName evidence="1">Uncharacterized protein</fullName>
    </submittedName>
</protein>
<name>A0A382IK48_9ZZZZ</name>
<gene>
    <name evidence="1" type="ORF">METZ01_LOCUS252451</name>
</gene>
<accession>A0A382IK48</accession>
<sequence>MFTMLRSSTVCRTTAKRTYAAYGFYIHFFRVVVRQNASFHAISLSPKVL</sequence>